<evidence type="ECO:0000256" key="1">
    <source>
        <dbReference type="ARBA" id="ARBA00023015"/>
    </source>
</evidence>
<sequence>MLESLSHHDIYEAALDDELFNTLPNRLAREIDVPSTIFIWLHPGDYREISAGTQAEANLDYNSFEGHDPWLAHGTDDKIGMGAFRLSNYVTPQELEKSEMYSEFIKKNRLDRYWCLGLMQSTRDGRVATAFHKGKTAGDFTDTELGLINRHVEDLGRLHVIRRELHRASIRKIAAADRSLLDDAPIFELDQQGRLLQMNGKAERLFRLHPLLAIDSKRTLRVRGAGKNAFHFAAAKATGARKSEARAMDLAQTRATDGRIIPKLRLNFLPRTDGGRKVLVIATTECADGMQNFFDSPQEKIMLTLRERDVLHGFIRGLRRDQLGHDLNLAMPTIDLHSANLRRKLGARTIAEAVAIALKHGLV</sequence>
<keyword evidence="3" id="KW-0804">Transcription</keyword>
<dbReference type="PRINTS" id="PR00038">
    <property type="entry name" value="HTHLUXR"/>
</dbReference>
<dbReference type="OrthoDB" id="7432949at2"/>
<dbReference type="Proteomes" id="UP000193307">
    <property type="component" value="Unassembled WGS sequence"/>
</dbReference>
<dbReference type="PANTHER" id="PTHR44688:SF16">
    <property type="entry name" value="DNA-BINDING TRANSCRIPTIONAL ACTIVATOR DEVR_DOSR"/>
    <property type="match status" value="1"/>
</dbReference>
<dbReference type="AlphaFoldDB" id="A0A1Y5TMA5"/>
<dbReference type="STRING" id="658057.SAMN04488032_1164"/>
<dbReference type="PROSITE" id="PS50043">
    <property type="entry name" value="HTH_LUXR_2"/>
    <property type="match status" value="1"/>
</dbReference>
<organism evidence="5 6">
    <name type="scientific">Pacificibacter marinus</name>
    <dbReference type="NCBI Taxonomy" id="658057"/>
    <lineage>
        <taxon>Bacteria</taxon>
        <taxon>Pseudomonadati</taxon>
        <taxon>Pseudomonadota</taxon>
        <taxon>Alphaproteobacteria</taxon>
        <taxon>Rhodobacterales</taxon>
        <taxon>Roseobacteraceae</taxon>
        <taxon>Pacificibacter</taxon>
    </lineage>
</organism>
<dbReference type="SUPFAM" id="SSF46894">
    <property type="entry name" value="C-terminal effector domain of the bipartite response regulators"/>
    <property type="match status" value="1"/>
</dbReference>
<evidence type="ECO:0000259" key="4">
    <source>
        <dbReference type="PROSITE" id="PS50043"/>
    </source>
</evidence>
<keyword evidence="6" id="KW-1185">Reference proteome</keyword>
<dbReference type="SMART" id="SM00421">
    <property type="entry name" value="HTH_LUXR"/>
    <property type="match status" value="1"/>
</dbReference>
<dbReference type="GO" id="GO:0006355">
    <property type="term" value="P:regulation of DNA-templated transcription"/>
    <property type="evidence" value="ECO:0007669"/>
    <property type="project" value="InterPro"/>
</dbReference>
<keyword evidence="1" id="KW-0805">Transcription regulation</keyword>
<dbReference type="EMBL" id="FWFW01000015">
    <property type="protein sequence ID" value="SLN67321.1"/>
    <property type="molecule type" value="Genomic_DNA"/>
</dbReference>
<gene>
    <name evidence="5" type="ORF">PAM7971_03566</name>
</gene>
<evidence type="ECO:0000256" key="3">
    <source>
        <dbReference type="ARBA" id="ARBA00023163"/>
    </source>
</evidence>
<name>A0A1Y5TMA5_9RHOB</name>
<evidence type="ECO:0000256" key="2">
    <source>
        <dbReference type="ARBA" id="ARBA00023125"/>
    </source>
</evidence>
<dbReference type="InterPro" id="IPR036388">
    <property type="entry name" value="WH-like_DNA-bd_sf"/>
</dbReference>
<dbReference type="Pfam" id="PF00196">
    <property type="entry name" value="GerE"/>
    <property type="match status" value="1"/>
</dbReference>
<dbReference type="InterPro" id="IPR000792">
    <property type="entry name" value="Tscrpt_reg_LuxR_C"/>
</dbReference>
<dbReference type="InterPro" id="IPR016032">
    <property type="entry name" value="Sig_transdc_resp-reg_C-effctor"/>
</dbReference>
<dbReference type="PANTHER" id="PTHR44688">
    <property type="entry name" value="DNA-BINDING TRANSCRIPTIONAL ACTIVATOR DEVR_DOSR"/>
    <property type="match status" value="1"/>
</dbReference>
<evidence type="ECO:0000313" key="5">
    <source>
        <dbReference type="EMBL" id="SLN67321.1"/>
    </source>
</evidence>
<protein>
    <submittedName>
        <fullName evidence="5">Response regulator FixJ</fullName>
    </submittedName>
</protein>
<evidence type="ECO:0000313" key="6">
    <source>
        <dbReference type="Proteomes" id="UP000193307"/>
    </source>
</evidence>
<dbReference type="Gene3D" id="1.10.10.10">
    <property type="entry name" value="Winged helix-like DNA-binding domain superfamily/Winged helix DNA-binding domain"/>
    <property type="match status" value="1"/>
</dbReference>
<dbReference type="RefSeq" id="WP_085850633.1">
    <property type="nucleotide sequence ID" value="NZ_FNZV01000016.1"/>
</dbReference>
<dbReference type="GO" id="GO:0003677">
    <property type="term" value="F:DNA binding"/>
    <property type="evidence" value="ECO:0007669"/>
    <property type="project" value="UniProtKB-KW"/>
</dbReference>
<reference evidence="5 6" key="1">
    <citation type="submission" date="2017-03" db="EMBL/GenBank/DDBJ databases">
        <authorList>
            <person name="Afonso C.L."/>
            <person name="Miller P.J."/>
            <person name="Scott M.A."/>
            <person name="Spackman E."/>
            <person name="Goraichik I."/>
            <person name="Dimitrov K.M."/>
            <person name="Suarez D.L."/>
            <person name="Swayne D.E."/>
        </authorList>
    </citation>
    <scope>NUCLEOTIDE SEQUENCE [LARGE SCALE GENOMIC DNA]</scope>
    <source>
        <strain evidence="5 6">CECT 7971</strain>
    </source>
</reference>
<keyword evidence="2" id="KW-0238">DNA-binding</keyword>
<accession>A0A1Y5TMA5</accession>
<proteinExistence type="predicted"/>
<feature type="domain" description="HTH luxR-type" evidence="4">
    <location>
        <begin position="296"/>
        <end position="361"/>
    </location>
</feature>